<dbReference type="InterPro" id="IPR050347">
    <property type="entry name" value="Bact_Beta-galactosidase"/>
</dbReference>
<dbReference type="GO" id="GO:0009341">
    <property type="term" value="C:beta-galactosidase complex"/>
    <property type="evidence" value="ECO:0007669"/>
    <property type="project" value="InterPro"/>
</dbReference>
<comment type="catalytic activity">
    <reaction evidence="1">
        <text>Hydrolysis of terminal non-reducing beta-D-galactose residues in beta-D-galactosides.</text>
        <dbReference type="EC" id="3.2.1.23"/>
    </reaction>
</comment>
<dbReference type="InterPro" id="IPR014718">
    <property type="entry name" value="GH-type_carb-bd"/>
</dbReference>
<dbReference type="InterPro" id="IPR004199">
    <property type="entry name" value="B-gal_small/dom_5"/>
</dbReference>
<evidence type="ECO:0000313" key="6">
    <source>
        <dbReference type="EMBL" id="AIA83693.1"/>
    </source>
</evidence>
<reference evidence="6" key="1">
    <citation type="journal article" date="2013" name="Environ. Microbiol.">
        <title>Seasonally variable intestinal metagenomes of the red palm weevil (Rhynchophorus ferrugineus).</title>
        <authorList>
            <person name="Jia S."/>
            <person name="Zhang X."/>
            <person name="Zhang G."/>
            <person name="Yin A."/>
            <person name="Zhang S."/>
            <person name="Li F."/>
            <person name="Wang L."/>
            <person name="Zhao D."/>
            <person name="Yun Q."/>
            <person name="Tala"/>
            <person name="Wang J."/>
            <person name="Sun G."/>
            <person name="Baabdullah M."/>
            <person name="Yu X."/>
            <person name="Hu S."/>
            <person name="Al-Mssallem I.S."/>
            <person name="Yu J."/>
        </authorList>
    </citation>
    <scope>NUCLEOTIDE SEQUENCE</scope>
</reference>
<protein>
    <recommendedName>
        <fullName evidence="2">beta-galactosidase</fullName>
        <ecNumber evidence="2">3.2.1.23</ecNumber>
    </recommendedName>
</protein>
<evidence type="ECO:0000256" key="3">
    <source>
        <dbReference type="ARBA" id="ARBA00022801"/>
    </source>
</evidence>
<dbReference type="SUPFAM" id="SSF74650">
    <property type="entry name" value="Galactose mutarotase-like"/>
    <property type="match status" value="1"/>
</dbReference>
<dbReference type="GO" id="GO:0005990">
    <property type="term" value="P:lactose catabolic process"/>
    <property type="evidence" value="ECO:0007669"/>
    <property type="project" value="TreeGrafter"/>
</dbReference>
<dbReference type="EC" id="3.2.1.23" evidence="2"/>
<proteinExistence type="predicted"/>
<name>A0A060BI55_9CHLR</name>
<dbReference type="GO" id="GO:0030246">
    <property type="term" value="F:carbohydrate binding"/>
    <property type="evidence" value="ECO:0007669"/>
    <property type="project" value="InterPro"/>
</dbReference>
<sequence>MSCRQEHGHHTDTRWLVLSRKDGFALRVLSAGGSGLSTFGFAARQYSDAELYEATHEVELPSPCATHLYLDCAHRGLGTASCGPDTLPQYLVRAGGVRRW</sequence>
<organism evidence="6">
    <name type="scientific">uncultured Roseiflexus sp</name>
    <dbReference type="NCBI Taxonomy" id="290602"/>
    <lineage>
        <taxon>Bacteria</taxon>
        <taxon>Bacillati</taxon>
        <taxon>Chloroflexota</taxon>
        <taxon>Chloroflexia</taxon>
        <taxon>Chloroflexales</taxon>
        <taxon>Roseiflexineae</taxon>
        <taxon>Roseiflexaceae</taxon>
        <taxon>Roseiflexus</taxon>
        <taxon>environmental samples</taxon>
    </lineage>
</organism>
<dbReference type="Pfam" id="PF02929">
    <property type="entry name" value="Bgal_small_N"/>
    <property type="match status" value="1"/>
</dbReference>
<keyword evidence="3" id="KW-0378">Hydrolase</keyword>
<keyword evidence="4" id="KW-0326">Glycosidase</keyword>
<dbReference type="PANTHER" id="PTHR46323">
    <property type="entry name" value="BETA-GALACTOSIDASE"/>
    <property type="match status" value="1"/>
</dbReference>
<evidence type="ECO:0000256" key="1">
    <source>
        <dbReference type="ARBA" id="ARBA00001412"/>
    </source>
</evidence>
<dbReference type="PANTHER" id="PTHR46323:SF2">
    <property type="entry name" value="BETA-GALACTOSIDASE"/>
    <property type="match status" value="1"/>
</dbReference>
<dbReference type="Gene3D" id="2.70.98.10">
    <property type="match status" value="1"/>
</dbReference>
<accession>A0A060BI55</accession>
<dbReference type="AlphaFoldDB" id="A0A060BI55"/>
<feature type="non-terminal residue" evidence="6">
    <location>
        <position position="100"/>
    </location>
</feature>
<evidence type="ECO:0000256" key="4">
    <source>
        <dbReference type="ARBA" id="ARBA00023295"/>
    </source>
</evidence>
<evidence type="ECO:0000259" key="5">
    <source>
        <dbReference type="Pfam" id="PF02929"/>
    </source>
</evidence>
<evidence type="ECO:0000256" key="2">
    <source>
        <dbReference type="ARBA" id="ARBA00012756"/>
    </source>
</evidence>
<dbReference type="InterPro" id="IPR011013">
    <property type="entry name" value="Gal_mutarotase_sf_dom"/>
</dbReference>
<dbReference type="GO" id="GO:0004565">
    <property type="term" value="F:beta-galactosidase activity"/>
    <property type="evidence" value="ECO:0007669"/>
    <property type="project" value="UniProtKB-EC"/>
</dbReference>
<dbReference type="EMBL" id="KF116448">
    <property type="protein sequence ID" value="AIA83693.1"/>
    <property type="molecule type" value="Genomic_DNA"/>
</dbReference>
<feature type="domain" description="Beta galactosidase small chain/" evidence="5">
    <location>
        <begin position="5"/>
        <end position="94"/>
    </location>
</feature>